<evidence type="ECO:0000313" key="3">
    <source>
        <dbReference type="Proteomes" id="UP001055115"/>
    </source>
</evidence>
<dbReference type="EMBL" id="BQXU01000034">
    <property type="protein sequence ID" value="GKT50057.1"/>
    <property type="molecule type" value="Genomic_DNA"/>
</dbReference>
<reference evidence="2 3" key="1">
    <citation type="submission" date="2022-03" db="EMBL/GenBank/DDBJ databases">
        <title>Genome data of Colletotrichum spp.</title>
        <authorList>
            <person name="Utami Y.D."/>
            <person name="Hiruma K."/>
        </authorList>
    </citation>
    <scope>NUCLEOTIDE SEQUENCE [LARGE SCALE GENOMIC DNA]</scope>
    <source>
        <strain evidence="2 3">MAFF 239500</strain>
    </source>
</reference>
<name>A0AA37UR39_9PEZI</name>
<evidence type="ECO:0000313" key="2">
    <source>
        <dbReference type="EMBL" id="GKT50057.1"/>
    </source>
</evidence>
<comment type="caution">
    <text evidence="2">The sequence shown here is derived from an EMBL/GenBank/DDBJ whole genome shotgun (WGS) entry which is preliminary data.</text>
</comment>
<keyword evidence="3" id="KW-1185">Reference proteome</keyword>
<accession>A0AA37UR39</accession>
<keyword evidence="1" id="KW-0812">Transmembrane</keyword>
<evidence type="ECO:0000256" key="1">
    <source>
        <dbReference type="SAM" id="Phobius"/>
    </source>
</evidence>
<dbReference type="Proteomes" id="UP001055115">
    <property type="component" value="Unassembled WGS sequence"/>
</dbReference>
<sequence>MKSAHECEFKWKDELKAYDEKMKDRGSFGPNVWTVIDLALPMAQCLLSSVLLVVYFFGLDKWLMESKSFVMFLAAWLVSVIVLARSRESKAREQLYETMLPFEAREMRKRHERELVLLKAAHDRAVQRVYLPEQESRT</sequence>
<proteinExistence type="predicted"/>
<dbReference type="RefSeq" id="XP_049132407.1">
    <property type="nucleotide sequence ID" value="XM_049276450.1"/>
</dbReference>
<keyword evidence="1" id="KW-1133">Transmembrane helix</keyword>
<keyword evidence="1" id="KW-0472">Membrane</keyword>
<organism evidence="2 3">
    <name type="scientific">Colletotrichum spaethianum</name>
    <dbReference type="NCBI Taxonomy" id="700344"/>
    <lineage>
        <taxon>Eukaryota</taxon>
        <taxon>Fungi</taxon>
        <taxon>Dikarya</taxon>
        <taxon>Ascomycota</taxon>
        <taxon>Pezizomycotina</taxon>
        <taxon>Sordariomycetes</taxon>
        <taxon>Hypocreomycetidae</taxon>
        <taxon>Glomerellales</taxon>
        <taxon>Glomerellaceae</taxon>
        <taxon>Colletotrichum</taxon>
        <taxon>Colletotrichum spaethianum species complex</taxon>
    </lineage>
</organism>
<dbReference type="GeneID" id="73331040"/>
<feature type="transmembrane region" description="Helical" evidence="1">
    <location>
        <begin position="32"/>
        <end position="57"/>
    </location>
</feature>
<gene>
    <name evidence="2" type="ORF">ColSpa_10238</name>
</gene>
<feature type="transmembrane region" description="Helical" evidence="1">
    <location>
        <begin position="69"/>
        <end position="86"/>
    </location>
</feature>
<protein>
    <submittedName>
        <fullName evidence="2">Uncharacterized protein</fullName>
    </submittedName>
</protein>
<dbReference type="AlphaFoldDB" id="A0AA37UR39"/>